<evidence type="ECO:0000313" key="10">
    <source>
        <dbReference type="Proteomes" id="UP000183975"/>
    </source>
</evidence>
<dbReference type="SUPFAM" id="SSF103473">
    <property type="entry name" value="MFS general substrate transporter"/>
    <property type="match status" value="1"/>
</dbReference>
<dbReference type="PANTHER" id="PTHR43266:SF10">
    <property type="entry name" value="BACILYSIN EXPORTER BACE-RELATED"/>
    <property type="match status" value="1"/>
</dbReference>
<evidence type="ECO:0000256" key="4">
    <source>
        <dbReference type="ARBA" id="ARBA00022692"/>
    </source>
</evidence>
<evidence type="ECO:0000256" key="7">
    <source>
        <dbReference type="SAM" id="Phobius"/>
    </source>
</evidence>
<dbReference type="AlphaFoldDB" id="A0A1M6US88"/>
<dbReference type="Pfam" id="PF07690">
    <property type="entry name" value="MFS_1"/>
    <property type="match status" value="2"/>
</dbReference>
<feature type="transmembrane region" description="Helical" evidence="7">
    <location>
        <begin position="216"/>
        <end position="237"/>
    </location>
</feature>
<dbReference type="GO" id="GO:0005886">
    <property type="term" value="C:plasma membrane"/>
    <property type="evidence" value="ECO:0007669"/>
    <property type="project" value="UniProtKB-SubCell"/>
</dbReference>
<keyword evidence="3" id="KW-1003">Cell membrane</keyword>
<evidence type="ECO:0000256" key="5">
    <source>
        <dbReference type="ARBA" id="ARBA00022989"/>
    </source>
</evidence>
<dbReference type="InterPro" id="IPR020846">
    <property type="entry name" value="MFS_dom"/>
</dbReference>
<reference evidence="9 10" key="1">
    <citation type="submission" date="2016-11" db="EMBL/GenBank/DDBJ databases">
        <authorList>
            <person name="Jaros S."/>
            <person name="Januszkiewicz K."/>
            <person name="Wedrychowicz H."/>
        </authorList>
    </citation>
    <scope>NUCLEOTIDE SEQUENCE [LARGE SCALE GENOMIC DNA]</scope>
    <source>
        <strain evidence="9 10">DSM 14214</strain>
    </source>
</reference>
<sequence length="394" mass="42920">MYENWKIQTGKFLTAQTISLFGSALVQYAMVWYLTLYTGFGKVLTLSTICGFLPQVLISLFAGTWLDRYNRKKLMMISDGMIAFVTGILGISFSMGKATTAGVIMVLAMRSVGSGIQTPATQAVIPQLVPKEALVQVNGIQSTSSAITNFLAPAASGAVLGILGIEATLFLDVITAVMGISITSTIMIPELKAKTEASSWIQMAEGVGFIRKNQDVCYLLLFEFVTMFFVTPSAFLTPLLVSRSFGEEVWRLTCSEMIYSLGTILGGLLLAVWKGYPRRAKATLLTGTWYGMLMFGLGLAPTFGVYLLCNTLIGIASPCYNAPMTAFLQDRVPQEYHGRVFGFLQIAMSMAFPLGMLIFGPLADVMEIRLLLFIGGSGVLGVMAYSFFRKKLNF</sequence>
<evidence type="ECO:0000256" key="1">
    <source>
        <dbReference type="ARBA" id="ARBA00004651"/>
    </source>
</evidence>
<feature type="transmembrane region" description="Helical" evidence="7">
    <location>
        <begin position="336"/>
        <end position="358"/>
    </location>
</feature>
<dbReference type="EMBL" id="FRAH01000041">
    <property type="protein sequence ID" value="SHK72062.1"/>
    <property type="molecule type" value="Genomic_DNA"/>
</dbReference>
<dbReference type="OrthoDB" id="9763297at2"/>
<feature type="transmembrane region" description="Helical" evidence="7">
    <location>
        <begin position="288"/>
        <end position="316"/>
    </location>
</feature>
<dbReference type="InterPro" id="IPR036259">
    <property type="entry name" value="MFS_trans_sf"/>
</dbReference>
<dbReference type="Gene3D" id="1.20.1250.20">
    <property type="entry name" value="MFS general substrate transporter like domains"/>
    <property type="match status" value="1"/>
</dbReference>
<dbReference type="CDD" id="cd06173">
    <property type="entry name" value="MFS_MefA_like"/>
    <property type="match status" value="1"/>
</dbReference>
<evidence type="ECO:0000313" key="9">
    <source>
        <dbReference type="EMBL" id="SHK72062.1"/>
    </source>
</evidence>
<keyword evidence="5 7" id="KW-1133">Transmembrane helix</keyword>
<feature type="domain" description="Major facilitator superfamily (MFS) profile" evidence="8">
    <location>
        <begin position="1"/>
        <end position="192"/>
    </location>
</feature>
<proteinExistence type="predicted"/>
<keyword evidence="4 7" id="KW-0812">Transmembrane</keyword>
<feature type="transmembrane region" description="Helical" evidence="7">
    <location>
        <begin position="12"/>
        <end position="34"/>
    </location>
</feature>
<feature type="domain" description="Major facilitator superfamily (MFS) profile" evidence="8">
    <location>
        <begin position="201"/>
        <end position="394"/>
    </location>
</feature>
<feature type="transmembrane region" description="Helical" evidence="7">
    <location>
        <begin position="257"/>
        <end position="276"/>
    </location>
</feature>
<protein>
    <submittedName>
        <fullName evidence="9">MFS transporter, DHA3 family, macrolide efflux protein</fullName>
    </submittedName>
</protein>
<name>A0A1M6US88_9FIRM</name>
<dbReference type="PROSITE" id="PS50850">
    <property type="entry name" value="MFS"/>
    <property type="match status" value="2"/>
</dbReference>
<dbReference type="PANTHER" id="PTHR43266">
    <property type="entry name" value="MACROLIDE-EFFLUX PROTEIN"/>
    <property type="match status" value="1"/>
</dbReference>
<evidence type="ECO:0000256" key="3">
    <source>
        <dbReference type="ARBA" id="ARBA00022475"/>
    </source>
</evidence>
<dbReference type="GO" id="GO:0022857">
    <property type="term" value="F:transmembrane transporter activity"/>
    <property type="evidence" value="ECO:0007669"/>
    <property type="project" value="InterPro"/>
</dbReference>
<organism evidence="9 10">
    <name type="scientific">Anaerotignum lactatifermentans DSM 14214</name>
    <dbReference type="NCBI Taxonomy" id="1121323"/>
    <lineage>
        <taxon>Bacteria</taxon>
        <taxon>Bacillati</taxon>
        <taxon>Bacillota</taxon>
        <taxon>Clostridia</taxon>
        <taxon>Lachnospirales</taxon>
        <taxon>Anaerotignaceae</taxon>
        <taxon>Anaerotignum</taxon>
    </lineage>
</organism>
<keyword evidence="10" id="KW-1185">Reference proteome</keyword>
<keyword evidence="2" id="KW-0813">Transport</keyword>
<feature type="transmembrane region" description="Helical" evidence="7">
    <location>
        <begin position="370"/>
        <end position="388"/>
    </location>
</feature>
<keyword evidence="6 7" id="KW-0472">Membrane</keyword>
<feature type="transmembrane region" description="Helical" evidence="7">
    <location>
        <begin position="40"/>
        <end position="62"/>
    </location>
</feature>
<evidence type="ECO:0000256" key="2">
    <source>
        <dbReference type="ARBA" id="ARBA00022448"/>
    </source>
</evidence>
<accession>A0A1M6US88</accession>
<comment type="subcellular location">
    <subcellularLocation>
        <location evidence="1">Cell membrane</location>
        <topology evidence="1">Multi-pass membrane protein</topology>
    </subcellularLocation>
</comment>
<evidence type="ECO:0000256" key="6">
    <source>
        <dbReference type="ARBA" id="ARBA00023136"/>
    </source>
</evidence>
<feature type="transmembrane region" description="Helical" evidence="7">
    <location>
        <begin position="158"/>
        <end position="182"/>
    </location>
</feature>
<dbReference type="RefSeq" id="WP_072851832.1">
    <property type="nucleotide sequence ID" value="NZ_FRAH01000041.1"/>
</dbReference>
<gene>
    <name evidence="9" type="ORF">SAMN02745138_02234</name>
</gene>
<evidence type="ECO:0000259" key="8">
    <source>
        <dbReference type="PROSITE" id="PS50850"/>
    </source>
</evidence>
<dbReference type="InterPro" id="IPR011701">
    <property type="entry name" value="MFS"/>
</dbReference>
<dbReference type="Proteomes" id="UP000183975">
    <property type="component" value="Unassembled WGS sequence"/>
</dbReference>